<feature type="transmembrane region" description="Helical" evidence="1">
    <location>
        <begin position="111"/>
        <end position="137"/>
    </location>
</feature>
<comment type="caution">
    <text evidence="2">The sequence shown here is derived from an EMBL/GenBank/DDBJ whole genome shotgun (WGS) entry which is preliminary data.</text>
</comment>
<feature type="transmembrane region" description="Helical" evidence="1">
    <location>
        <begin position="83"/>
        <end position="104"/>
    </location>
</feature>
<keyword evidence="1" id="KW-0472">Membrane</keyword>
<dbReference type="RefSeq" id="WP_013673462.1">
    <property type="nucleotide sequence ID" value="NZ_PJMY01000003.1"/>
</dbReference>
<dbReference type="OrthoDB" id="5191950at2"/>
<dbReference type="Proteomes" id="UP000233750">
    <property type="component" value="Unassembled WGS sequence"/>
</dbReference>
<evidence type="ECO:0000313" key="3">
    <source>
        <dbReference type="Proteomes" id="UP000233750"/>
    </source>
</evidence>
<evidence type="ECO:0000313" key="2">
    <source>
        <dbReference type="EMBL" id="PKV94041.1"/>
    </source>
</evidence>
<keyword evidence="1" id="KW-0812">Transmembrane</keyword>
<dbReference type="EMBL" id="PJMY01000003">
    <property type="protein sequence ID" value="PKV94041.1"/>
    <property type="molecule type" value="Genomic_DNA"/>
</dbReference>
<organism evidence="2 3">
    <name type="scientific">Amycolatopsis echigonensis</name>
    <dbReference type="NCBI Taxonomy" id="2576905"/>
    <lineage>
        <taxon>Bacteria</taxon>
        <taxon>Bacillati</taxon>
        <taxon>Actinomycetota</taxon>
        <taxon>Actinomycetes</taxon>
        <taxon>Pseudonocardiales</taxon>
        <taxon>Pseudonocardiaceae</taxon>
        <taxon>Amycolatopsis</taxon>
    </lineage>
</organism>
<evidence type="ECO:0000256" key="1">
    <source>
        <dbReference type="SAM" id="Phobius"/>
    </source>
</evidence>
<proteinExistence type="predicted"/>
<reference evidence="2 3" key="1">
    <citation type="submission" date="2017-12" db="EMBL/GenBank/DDBJ databases">
        <title>Sequencing the genomes of 1000 Actinobacteria strains.</title>
        <authorList>
            <person name="Klenk H.-P."/>
        </authorList>
    </citation>
    <scope>NUCLEOTIDE SEQUENCE [LARGE SCALE GENOMIC DNA]</scope>
    <source>
        <strain evidence="2 3">DSM 45165</strain>
    </source>
</reference>
<feature type="transmembrane region" description="Helical" evidence="1">
    <location>
        <begin position="149"/>
        <end position="166"/>
    </location>
</feature>
<dbReference type="AlphaFoldDB" id="A0A2N3WJJ2"/>
<name>A0A2N3WJJ2_9PSEU</name>
<accession>A0A2N3WJJ2</accession>
<sequence>MTTSPAASPDSDLARRPARADRRLLVATLARGAVAGMAAGMLFAAMTMWLVVSQGMPVKIPLLAIASIVQGQHAIGAGTASPLLGAVVHLMLSAAFGMVLAWLLRRARTDATAVLIGAGYGLALYVVNFVALGSAVFAVFTRLNQPFQVLNHLVYGVLVALFLLLWRPRQARSARS</sequence>
<feature type="transmembrane region" description="Helical" evidence="1">
    <location>
        <begin position="24"/>
        <end position="52"/>
    </location>
</feature>
<keyword evidence="3" id="KW-1185">Reference proteome</keyword>
<keyword evidence="1" id="KW-1133">Transmembrane helix</keyword>
<gene>
    <name evidence="2" type="ORF">ATK30_4910</name>
</gene>
<protein>
    <submittedName>
        <fullName evidence="2">Uncharacterized protein</fullName>
    </submittedName>
</protein>